<protein>
    <submittedName>
        <fullName evidence="2">Uncharacterized protein</fullName>
    </submittedName>
</protein>
<comment type="caution">
    <text evidence="2">The sequence shown here is derived from an EMBL/GenBank/DDBJ whole genome shotgun (WGS) entry which is preliminary data.</text>
</comment>
<dbReference type="Proteomes" id="UP001357485">
    <property type="component" value="Unassembled WGS sequence"/>
</dbReference>
<feature type="compositionally biased region" description="Low complexity" evidence="1">
    <location>
        <begin position="40"/>
        <end position="56"/>
    </location>
</feature>
<sequence length="210" mass="22450">MRSRRRGISSAVAERKTWWRRESGQSASLRQKEGVVMGMSAPHTSTSSATPPSSASQAPNLDSKRNPPPLTVRTLVQRALQASNQAPVPRPPPPAVLDRKPLRRAALAPEAEVQQVRREDEVGRRGILALRMQLVRAPGRGAVVALLHLRVEHGGGSARAGHGDGDIDAVVADVQGAAEHVRVWGGINAGVGAETEGVAEEREKFGVRFV</sequence>
<keyword evidence="3" id="KW-1185">Reference proteome</keyword>
<organism evidence="2 3">
    <name type="scientific">Cryomyces antarcticus</name>
    <dbReference type="NCBI Taxonomy" id="329879"/>
    <lineage>
        <taxon>Eukaryota</taxon>
        <taxon>Fungi</taxon>
        <taxon>Dikarya</taxon>
        <taxon>Ascomycota</taxon>
        <taxon>Pezizomycotina</taxon>
        <taxon>Dothideomycetes</taxon>
        <taxon>Dothideomycetes incertae sedis</taxon>
        <taxon>Cryomyces</taxon>
    </lineage>
</organism>
<evidence type="ECO:0000256" key="1">
    <source>
        <dbReference type="SAM" id="MobiDB-lite"/>
    </source>
</evidence>
<feature type="non-terminal residue" evidence="2">
    <location>
        <position position="210"/>
    </location>
</feature>
<dbReference type="EMBL" id="JAVRRA010002082">
    <property type="protein sequence ID" value="KAK5278445.1"/>
    <property type="molecule type" value="Genomic_DNA"/>
</dbReference>
<name>A0ABR0M504_9PEZI</name>
<gene>
    <name evidence="2" type="ORF">LTR16_008610</name>
</gene>
<accession>A0ABR0M504</accession>
<evidence type="ECO:0000313" key="3">
    <source>
        <dbReference type="Proteomes" id="UP001357485"/>
    </source>
</evidence>
<feature type="compositionally biased region" description="Basic and acidic residues" evidence="1">
    <location>
        <begin position="13"/>
        <end position="23"/>
    </location>
</feature>
<feature type="region of interest" description="Disordered" evidence="1">
    <location>
        <begin position="1"/>
        <end position="69"/>
    </location>
</feature>
<proteinExistence type="predicted"/>
<evidence type="ECO:0000313" key="2">
    <source>
        <dbReference type="EMBL" id="KAK5278445.1"/>
    </source>
</evidence>
<reference evidence="2 3" key="1">
    <citation type="submission" date="2023-08" db="EMBL/GenBank/DDBJ databases">
        <title>Black Yeasts Isolated from many extreme environments.</title>
        <authorList>
            <person name="Coleine C."/>
            <person name="Stajich J.E."/>
            <person name="Selbmann L."/>
        </authorList>
    </citation>
    <scope>NUCLEOTIDE SEQUENCE [LARGE SCALE GENOMIC DNA]</scope>
    <source>
        <strain evidence="2 3">CCFEE 536</strain>
    </source>
</reference>